<keyword evidence="4 15" id="KW-0808">Transferase</keyword>
<evidence type="ECO:0000256" key="5">
    <source>
        <dbReference type="ARBA" id="ARBA00022729"/>
    </source>
</evidence>
<dbReference type="InterPro" id="IPR003661">
    <property type="entry name" value="HisK_dim/P_dom"/>
</dbReference>
<evidence type="ECO:0000256" key="9">
    <source>
        <dbReference type="ARBA" id="ARBA00058004"/>
    </source>
</evidence>
<dbReference type="InterPro" id="IPR001789">
    <property type="entry name" value="Sig_transdc_resp-reg_receiver"/>
</dbReference>
<dbReference type="SMART" id="SM00448">
    <property type="entry name" value="REC"/>
    <property type="match status" value="1"/>
</dbReference>
<dbReference type="EMBL" id="CAJPUY010000018">
    <property type="protein sequence ID" value="CAG2152338.1"/>
    <property type="molecule type" value="Genomic_DNA"/>
</dbReference>
<feature type="domain" description="Response regulatory" evidence="14">
    <location>
        <begin position="912"/>
        <end position="1026"/>
    </location>
</feature>
<dbReference type="Gene3D" id="1.10.287.130">
    <property type="match status" value="1"/>
</dbReference>
<dbReference type="SMART" id="SM00388">
    <property type="entry name" value="HisKA"/>
    <property type="match status" value="1"/>
</dbReference>
<comment type="function">
    <text evidence="9">Member of the two-component regulatory system BvgS/BvgA. Phosphorylates BvgA via a four-step phosphorelay in response to environmental signals.</text>
</comment>
<keyword evidence="12" id="KW-1133">Transmembrane helix</keyword>
<evidence type="ECO:0000256" key="3">
    <source>
        <dbReference type="ARBA" id="ARBA00022553"/>
    </source>
</evidence>
<dbReference type="InterPro" id="IPR036890">
    <property type="entry name" value="HATPase_C_sf"/>
</dbReference>
<evidence type="ECO:0000259" key="14">
    <source>
        <dbReference type="PROSITE" id="PS50110"/>
    </source>
</evidence>
<dbReference type="Gene3D" id="3.30.565.10">
    <property type="entry name" value="Histidine kinase-like ATPase, C-terminal domain"/>
    <property type="match status" value="1"/>
</dbReference>
<feature type="transmembrane region" description="Helical" evidence="12">
    <location>
        <begin position="335"/>
        <end position="352"/>
    </location>
</feature>
<proteinExistence type="predicted"/>
<evidence type="ECO:0000313" key="16">
    <source>
        <dbReference type="Proteomes" id="UP000672934"/>
    </source>
</evidence>
<keyword evidence="5" id="KW-0732">Signal</keyword>
<dbReference type="Pfam" id="PF02518">
    <property type="entry name" value="HATPase_c"/>
    <property type="match status" value="1"/>
</dbReference>
<dbReference type="CDD" id="cd16922">
    <property type="entry name" value="HATPase_EvgS-ArcB-TorS-like"/>
    <property type="match status" value="1"/>
</dbReference>
<organism evidence="15 16">
    <name type="scientific">Cupriavidus yeoncheonensis</name>
    <dbReference type="NCBI Taxonomy" id="1462994"/>
    <lineage>
        <taxon>Bacteria</taxon>
        <taxon>Pseudomonadati</taxon>
        <taxon>Pseudomonadota</taxon>
        <taxon>Betaproteobacteria</taxon>
        <taxon>Burkholderiales</taxon>
        <taxon>Burkholderiaceae</taxon>
        <taxon>Cupriavidus</taxon>
    </lineage>
</organism>
<dbReference type="SUPFAM" id="SSF47384">
    <property type="entry name" value="Homodimeric domain of signal transducing histidine kinase"/>
    <property type="match status" value="1"/>
</dbReference>
<keyword evidence="12" id="KW-0472">Membrane</keyword>
<feature type="domain" description="Histidine kinase" evidence="13">
    <location>
        <begin position="532"/>
        <end position="753"/>
    </location>
</feature>
<dbReference type="SUPFAM" id="SSF55874">
    <property type="entry name" value="ATPase domain of HSP90 chaperone/DNA topoisomerase II/histidine kinase"/>
    <property type="match status" value="1"/>
</dbReference>
<dbReference type="Gene3D" id="3.40.50.2300">
    <property type="match status" value="1"/>
</dbReference>
<dbReference type="Gene3D" id="3.30.450.20">
    <property type="entry name" value="PAS domain"/>
    <property type="match status" value="1"/>
</dbReference>
<dbReference type="InterPro" id="IPR036641">
    <property type="entry name" value="HPT_dom_sf"/>
</dbReference>
<evidence type="ECO:0000256" key="4">
    <source>
        <dbReference type="ARBA" id="ARBA00022679"/>
    </source>
</evidence>
<accession>A0A916IWE1</accession>
<reference evidence="15" key="1">
    <citation type="submission" date="2021-03" db="EMBL/GenBank/DDBJ databases">
        <authorList>
            <person name="Peeters C."/>
        </authorList>
    </citation>
    <scope>NUCLEOTIDE SEQUENCE</scope>
    <source>
        <strain evidence="15">LMG 31506</strain>
    </source>
</reference>
<dbReference type="InterPro" id="IPR005467">
    <property type="entry name" value="His_kinase_dom"/>
</dbReference>
<dbReference type="CDD" id="cd17546">
    <property type="entry name" value="REC_hyHK_CKI1_RcsC-like"/>
    <property type="match status" value="1"/>
</dbReference>
<evidence type="ECO:0000259" key="13">
    <source>
        <dbReference type="PROSITE" id="PS50109"/>
    </source>
</evidence>
<dbReference type="PROSITE" id="PS50110">
    <property type="entry name" value="RESPONSE_REGULATORY"/>
    <property type="match status" value="1"/>
</dbReference>
<comment type="catalytic activity">
    <reaction evidence="1">
        <text>ATP + protein L-histidine = ADP + protein N-phospho-L-histidine.</text>
        <dbReference type="EC" id="2.7.13.3"/>
    </reaction>
</comment>
<dbReference type="PANTHER" id="PTHR43047">
    <property type="entry name" value="TWO-COMPONENT HISTIDINE PROTEIN KINASE"/>
    <property type="match status" value="1"/>
</dbReference>
<dbReference type="SMART" id="SM00387">
    <property type="entry name" value="HATPase_c"/>
    <property type="match status" value="1"/>
</dbReference>
<dbReference type="EC" id="2.7.13.3" evidence="2"/>
<protein>
    <recommendedName>
        <fullName evidence="10">Virulence sensor protein BvgS</fullName>
        <ecNumber evidence="2">2.7.13.3</ecNumber>
    </recommendedName>
</protein>
<dbReference type="GO" id="GO:0000155">
    <property type="term" value="F:phosphorelay sensor kinase activity"/>
    <property type="evidence" value="ECO:0007669"/>
    <property type="project" value="InterPro"/>
</dbReference>
<dbReference type="InterPro" id="IPR011006">
    <property type="entry name" value="CheY-like_superfamily"/>
</dbReference>
<dbReference type="InterPro" id="IPR036097">
    <property type="entry name" value="HisK_dim/P_sf"/>
</dbReference>
<evidence type="ECO:0000256" key="11">
    <source>
        <dbReference type="PROSITE-ProRule" id="PRU00169"/>
    </source>
</evidence>
<name>A0A916IWE1_9BURK</name>
<feature type="transmembrane region" description="Helical" evidence="12">
    <location>
        <begin position="358"/>
        <end position="376"/>
    </location>
</feature>
<dbReference type="SUPFAM" id="SSF47226">
    <property type="entry name" value="Histidine-containing phosphotransfer domain, HPT domain"/>
    <property type="match status" value="1"/>
</dbReference>
<evidence type="ECO:0000256" key="2">
    <source>
        <dbReference type="ARBA" id="ARBA00012438"/>
    </source>
</evidence>
<sequence>MQQLLDSTRVSLASAFDTLADNARRQQHLYSATIAVLIALVVFTAIVLAALETDKHLSQQQSQVARYAATISERLESEAAFVKRSVLSVRHFREAGPTQVPDPATVASVRATGVARIAGQLVGHDYYLMATAATRHAWGPSLPAQLARLQQIALGTLATQQAFGLDHWVYVLSLENDSAAILARQRPDAQATVPIRPELIDILRDTITQAMLDRTGHAVPPGNEQVWAGPIRDPLTGTMVMLSVGAAYSGDTPTVLLAACVPVGDFLAHLERPADTAPLALLNPADEAIDVAAPALPVEASVVSVVMSQARRQPRNLSHYTRHGVLMVQPLKPGFGTLVCFLPYGLLVPALAPELAVILGVGLLLIGAIVLSARYWDRQLLRRTHAEAERALENEILNQILVSATPVGLCIVRQRDYLVLTSNQLAQSLLRLDQGATLPASVTEGFERQPPAAEAGQPAPIARFIVATPGGGDDAGQRYLQITYAPARYGDDKVLFCAVQDVTTQQALEQQLRSAQQATEAMMRARSSFFASMSHEIRTPLNALIGNLELLARSPGLEGHAPRLQALGTAADGLLRIVNDILDFSKIDAGKLQLFNKPFRLAHALEGLALTYAPMAMERGIRLSLQLKPELDREVCGDRIRLTQVVNNLLSNAFKFTTSGRITLSASYGPDEQGRPALTCRVSDSGIGMPPALSERVFQPFVQGDAVATSRHGGTGLGLSICARLCELMGGSISVKSVQDVGSAFTVAVPLPPAGDDAAMATGPDAMPARRGSVMVLCHDARTGECLEAWLATVGWRTHMLASLAAAREHLESHHPQVIVITEEYPPDAFAALHALSSAPVIWLTPDGPHRPRQRAPGIFEVTSFSHDALLACVASAAASPRDDPALSPTAGDADRPVAPAWLPLPDTAGPAILVAEDNPLNQTLIGEQLRALGCRPIITDNGKQALAVAESTHVDAVLTDIHMPLMNGYALLDALRALHPDLPVLAFSALAQQEQADDWQQRGFSGYITKPASLRELGDALQALRGKHACKRQTACADRERYTRLLREQLQADLPRLAQILAARDTRALQAWAHRAASGFGIVRQRTLHAHCREVERLCLGSPHWSPAIAEAGEALQALALRYASEGPAAAAPDSP</sequence>
<dbReference type="FunFam" id="3.30.565.10:FF:000010">
    <property type="entry name" value="Sensor histidine kinase RcsC"/>
    <property type="match status" value="1"/>
</dbReference>
<keyword evidence="16" id="KW-1185">Reference proteome</keyword>
<keyword evidence="7" id="KW-0902">Two-component regulatory system</keyword>
<dbReference type="InterPro" id="IPR004358">
    <property type="entry name" value="Sig_transdc_His_kin-like_C"/>
</dbReference>
<keyword evidence="3 11" id="KW-0597">Phosphoprotein</keyword>
<dbReference type="CDD" id="cd00082">
    <property type="entry name" value="HisKA"/>
    <property type="match status" value="1"/>
</dbReference>
<gene>
    <name evidence="15" type="primary">rcsC_9</name>
    <name evidence="15" type="ORF">LMG31506_04591</name>
</gene>
<feature type="transmembrane region" description="Helical" evidence="12">
    <location>
        <begin position="29"/>
        <end position="51"/>
    </location>
</feature>
<dbReference type="Proteomes" id="UP000672934">
    <property type="component" value="Unassembled WGS sequence"/>
</dbReference>
<evidence type="ECO:0000256" key="7">
    <source>
        <dbReference type="ARBA" id="ARBA00023012"/>
    </source>
</evidence>
<dbReference type="Pfam" id="PF00072">
    <property type="entry name" value="Response_reg"/>
    <property type="match status" value="1"/>
</dbReference>
<dbReference type="PANTHER" id="PTHR43047:SF64">
    <property type="entry name" value="HISTIDINE KINASE CONTAINING CHEY-HOMOLOGOUS RECEIVER DOMAIN AND PAS DOMAIN-RELATED"/>
    <property type="match status" value="1"/>
</dbReference>
<dbReference type="AlphaFoldDB" id="A0A916IWE1"/>
<evidence type="ECO:0000256" key="10">
    <source>
        <dbReference type="ARBA" id="ARBA00070152"/>
    </source>
</evidence>
<dbReference type="RefSeq" id="WP_211949485.1">
    <property type="nucleotide sequence ID" value="NZ_CAJPUY010000018.1"/>
</dbReference>
<evidence type="ECO:0000256" key="8">
    <source>
        <dbReference type="ARBA" id="ARBA00023026"/>
    </source>
</evidence>
<dbReference type="Pfam" id="PF00512">
    <property type="entry name" value="HisKA"/>
    <property type="match status" value="1"/>
</dbReference>
<evidence type="ECO:0000256" key="1">
    <source>
        <dbReference type="ARBA" id="ARBA00000085"/>
    </source>
</evidence>
<keyword evidence="12" id="KW-0812">Transmembrane</keyword>
<evidence type="ECO:0000256" key="6">
    <source>
        <dbReference type="ARBA" id="ARBA00022777"/>
    </source>
</evidence>
<evidence type="ECO:0000313" key="15">
    <source>
        <dbReference type="EMBL" id="CAG2152338.1"/>
    </source>
</evidence>
<dbReference type="InterPro" id="IPR003594">
    <property type="entry name" value="HATPase_dom"/>
</dbReference>
<keyword evidence="8" id="KW-0843">Virulence</keyword>
<comment type="caution">
    <text evidence="15">The sequence shown here is derived from an EMBL/GenBank/DDBJ whole genome shotgun (WGS) entry which is preliminary data.</text>
</comment>
<evidence type="ECO:0000256" key="12">
    <source>
        <dbReference type="SAM" id="Phobius"/>
    </source>
</evidence>
<dbReference type="PROSITE" id="PS50109">
    <property type="entry name" value="HIS_KIN"/>
    <property type="match status" value="1"/>
</dbReference>
<feature type="modified residue" description="4-aspartylphosphate" evidence="11">
    <location>
        <position position="961"/>
    </location>
</feature>
<dbReference type="SUPFAM" id="SSF52172">
    <property type="entry name" value="CheY-like"/>
    <property type="match status" value="1"/>
</dbReference>
<keyword evidence="6 15" id="KW-0418">Kinase</keyword>
<dbReference type="PRINTS" id="PR00344">
    <property type="entry name" value="BCTRLSENSOR"/>
</dbReference>